<reference evidence="3 4" key="1">
    <citation type="submission" date="2018-09" db="EMBL/GenBank/DDBJ databases">
        <title>Genome sequencing of strain 6GH32-13.</title>
        <authorList>
            <person name="Weon H.-Y."/>
            <person name="Heo J."/>
            <person name="Kwon S.-W."/>
        </authorList>
    </citation>
    <scope>NUCLEOTIDE SEQUENCE [LARGE SCALE GENOMIC DNA]</scope>
    <source>
        <strain evidence="3 4">5GH32-13</strain>
    </source>
</reference>
<keyword evidence="1" id="KW-1133">Transmembrane helix</keyword>
<dbReference type="OrthoDB" id="1406894at2"/>
<proteinExistence type="predicted"/>
<evidence type="ECO:0000313" key="4">
    <source>
        <dbReference type="Proteomes" id="UP000263900"/>
    </source>
</evidence>
<dbReference type="KEGG" id="pseg:D3H65_25370"/>
<protein>
    <submittedName>
        <fullName evidence="3">Glycosyltransferase</fullName>
    </submittedName>
</protein>
<dbReference type="EMBL" id="CP032157">
    <property type="protein sequence ID" value="AXY77104.1"/>
    <property type="molecule type" value="Genomic_DNA"/>
</dbReference>
<accession>A0A3B7MRE1</accession>
<dbReference type="AlphaFoldDB" id="A0A3B7MRE1"/>
<dbReference type="GO" id="GO:0016740">
    <property type="term" value="F:transferase activity"/>
    <property type="evidence" value="ECO:0007669"/>
    <property type="project" value="UniProtKB-KW"/>
</dbReference>
<sequence length="407" mass="46385">MRKKIVIVTTGQPSTNPRMVKEYQTLKRAGFEVIVLYSYWVDWAVKTDKILFEKGDLDRNDFILIGGSPSHRRLQYWFSRIIHKVSRQMMGAWPGLFAAFAIARPAYFLWRASRKVKADLYMAHNLGALPPAVWAARKHKAAAGFDLEDLYSGQFDPSFDKMHATAVFLEKKFLPACNFLIAASPLIAEAYEPLVNRPIPVINNVFSKAFLHLPVKRVDKTLRLFWFSQTVGENRGLETIVQAIKLLPDYDIQFHVMGSCSDDFRQRLSNMAHNSEAIHFLPPVPADDLFSVAASYDIGMASEVPHNENRDRCLTNKLFVYLTAGNCVLASDTKAQRLFMEQHPGIGHLYGHNNPAELAGYLETFYNKPDYLQQCKQQAYELAIEKYNWESEEGLLMSQIRNIPGLS</sequence>
<dbReference type="Pfam" id="PF13524">
    <property type="entry name" value="Glyco_trans_1_2"/>
    <property type="match status" value="1"/>
</dbReference>
<keyword evidence="1" id="KW-0812">Transmembrane</keyword>
<organism evidence="3 4">
    <name type="scientific">Paraflavitalea soli</name>
    <dbReference type="NCBI Taxonomy" id="2315862"/>
    <lineage>
        <taxon>Bacteria</taxon>
        <taxon>Pseudomonadati</taxon>
        <taxon>Bacteroidota</taxon>
        <taxon>Chitinophagia</taxon>
        <taxon>Chitinophagales</taxon>
        <taxon>Chitinophagaceae</taxon>
        <taxon>Paraflavitalea</taxon>
    </lineage>
</organism>
<dbReference type="Gene3D" id="3.40.50.2000">
    <property type="entry name" value="Glycogen Phosphorylase B"/>
    <property type="match status" value="2"/>
</dbReference>
<evidence type="ECO:0000259" key="2">
    <source>
        <dbReference type="Pfam" id="PF13524"/>
    </source>
</evidence>
<dbReference type="InterPro" id="IPR055259">
    <property type="entry name" value="YkvP/CgeB_Glyco_trans-like"/>
</dbReference>
<feature type="domain" description="Spore protein YkvP/CgeB glycosyl transferase-like" evidence="2">
    <location>
        <begin position="239"/>
        <end position="390"/>
    </location>
</feature>
<keyword evidence="3" id="KW-0808">Transferase</keyword>
<keyword evidence="1" id="KW-0472">Membrane</keyword>
<feature type="transmembrane region" description="Helical" evidence="1">
    <location>
        <begin position="90"/>
        <end position="110"/>
    </location>
</feature>
<keyword evidence="4" id="KW-1185">Reference proteome</keyword>
<gene>
    <name evidence="3" type="ORF">D3H65_25370</name>
</gene>
<dbReference type="SUPFAM" id="SSF53756">
    <property type="entry name" value="UDP-Glycosyltransferase/glycogen phosphorylase"/>
    <property type="match status" value="1"/>
</dbReference>
<name>A0A3B7MRE1_9BACT</name>
<evidence type="ECO:0000313" key="3">
    <source>
        <dbReference type="EMBL" id="AXY77104.1"/>
    </source>
</evidence>
<evidence type="ECO:0000256" key="1">
    <source>
        <dbReference type="SAM" id="Phobius"/>
    </source>
</evidence>
<dbReference type="Proteomes" id="UP000263900">
    <property type="component" value="Chromosome"/>
</dbReference>